<keyword evidence="2" id="KW-0238">DNA-binding</keyword>
<accession>A0A0F7KRL8</accession>
<keyword evidence="1" id="KW-0805">Transcription regulation</keyword>
<dbReference type="PANTHER" id="PTHR43537:SF5">
    <property type="entry name" value="UXU OPERON TRANSCRIPTIONAL REGULATOR"/>
    <property type="match status" value="1"/>
</dbReference>
<evidence type="ECO:0000256" key="2">
    <source>
        <dbReference type="ARBA" id="ARBA00023125"/>
    </source>
</evidence>
<keyword evidence="5" id="KW-1185">Reference proteome</keyword>
<dbReference type="Gene3D" id="1.10.10.10">
    <property type="entry name" value="Winged helix-like DNA-binding domain superfamily/Winged helix DNA-binding domain"/>
    <property type="match status" value="2"/>
</dbReference>
<name>A0A0F7KRL8_9SPHN</name>
<evidence type="ECO:0000256" key="3">
    <source>
        <dbReference type="ARBA" id="ARBA00023163"/>
    </source>
</evidence>
<proteinExistence type="predicted"/>
<dbReference type="InterPro" id="IPR000524">
    <property type="entry name" value="Tscrpt_reg_HTH_GntR"/>
</dbReference>
<evidence type="ECO:0000256" key="1">
    <source>
        <dbReference type="ARBA" id="ARBA00023015"/>
    </source>
</evidence>
<dbReference type="AlphaFoldDB" id="A0A0F7KRL8"/>
<dbReference type="SUPFAM" id="SSF46785">
    <property type="entry name" value="Winged helix' DNA-binding domain"/>
    <property type="match status" value="2"/>
</dbReference>
<organism evidence="4 5">
    <name type="scientific">Croceibacterium atlanticum</name>
    <dbReference type="NCBI Taxonomy" id="1267766"/>
    <lineage>
        <taxon>Bacteria</taxon>
        <taxon>Pseudomonadati</taxon>
        <taxon>Pseudomonadota</taxon>
        <taxon>Alphaproteobacteria</taxon>
        <taxon>Sphingomonadales</taxon>
        <taxon>Erythrobacteraceae</taxon>
        <taxon>Croceibacterium</taxon>
    </lineage>
</organism>
<dbReference type="RefSeq" id="WP_046902438.1">
    <property type="nucleotide sequence ID" value="NZ_CP011452.2"/>
</dbReference>
<dbReference type="InterPro" id="IPR036388">
    <property type="entry name" value="WH-like_DNA-bd_sf"/>
</dbReference>
<dbReference type="Proteomes" id="UP000034392">
    <property type="component" value="Chromosome"/>
</dbReference>
<dbReference type="InterPro" id="IPR036390">
    <property type="entry name" value="WH_DNA-bd_sf"/>
</dbReference>
<dbReference type="EMBL" id="CP011452">
    <property type="protein sequence ID" value="AKH41395.1"/>
    <property type="molecule type" value="Genomic_DNA"/>
</dbReference>
<reference evidence="4" key="1">
    <citation type="submission" date="2015-05" db="EMBL/GenBank/DDBJ databases">
        <title>The complete genome of Altererythrobacter atlanticus strain 26DY36.</title>
        <authorList>
            <person name="Wu Y.-H."/>
            <person name="Cheng H."/>
            <person name="Wu X.-W."/>
        </authorList>
    </citation>
    <scope>NUCLEOTIDE SEQUENCE [LARGE SCALE GENOMIC DNA]</scope>
    <source>
        <strain evidence="4">26DY36</strain>
    </source>
</reference>
<protein>
    <submittedName>
        <fullName evidence="4">Transcriptional regulator NanR</fullName>
    </submittedName>
</protein>
<keyword evidence="3" id="KW-0804">Transcription</keyword>
<dbReference type="PANTHER" id="PTHR43537">
    <property type="entry name" value="TRANSCRIPTIONAL REGULATOR, GNTR FAMILY"/>
    <property type="match status" value="1"/>
</dbReference>
<dbReference type="PATRIC" id="fig|1267766.3.peg.340"/>
<evidence type="ECO:0000313" key="4">
    <source>
        <dbReference type="EMBL" id="AKH41395.1"/>
    </source>
</evidence>
<dbReference type="OrthoDB" id="9812645at2"/>
<dbReference type="GO" id="GO:0003700">
    <property type="term" value="F:DNA-binding transcription factor activity"/>
    <property type="evidence" value="ECO:0007669"/>
    <property type="project" value="InterPro"/>
</dbReference>
<dbReference type="Pfam" id="PF00392">
    <property type="entry name" value="GntR"/>
    <property type="match status" value="1"/>
</dbReference>
<dbReference type="PROSITE" id="PS50949">
    <property type="entry name" value="HTH_GNTR"/>
    <property type="match status" value="1"/>
</dbReference>
<evidence type="ECO:0000313" key="5">
    <source>
        <dbReference type="Proteomes" id="UP000034392"/>
    </source>
</evidence>
<dbReference type="SMART" id="SM00345">
    <property type="entry name" value="HTH_GNTR"/>
    <property type="match status" value="2"/>
</dbReference>
<dbReference type="GO" id="GO:0003677">
    <property type="term" value="F:DNA binding"/>
    <property type="evidence" value="ECO:0007669"/>
    <property type="project" value="UniProtKB-KW"/>
</dbReference>
<gene>
    <name evidence="4" type="ORF">WYH_00332</name>
</gene>
<dbReference type="KEGG" id="aay:WYH_00332"/>
<sequence length="480" mass="51806">MISANNPPARSDSFYTAVSGERLAEQSAPIRTAWLIEKLASERGWPEGELLGSESDLRGRLGVGREALREAISVLANRGVIEVRRGRNGGIQVLSSDLARTASAVTAYLHATGISARQLAHCVAGLDLLLAYRLAQRPAELPARRQGEPVRRWLARACDHPVYLLYIEVLDSLISCGPGDGPVPHGLIGAIERQDPGMIAASLGAIPSSGIRGHESSLACSAGVRAFAIAQEMLENASERGETYLGNELSLCEEFAASRSVIRQALRILQDLDVVQARLGRSGGYEIKRPRPIGVIRQVYAWLAACRLCPLALVDLVWDLNAANVRLAGAALDAMPGDERERHFAALDKILGEEDDAERFVNLQKRMAEIAASPLVDIFARSIVSYQALQRDGQDESSPPLSFLDQERSIVAALRAGDMPAAESSIRIMQARLLEVLQDMPRPPAGVMPEGGHGPAPTQAVEDLAGRRADTSPLRRRRAG</sequence>
<dbReference type="STRING" id="1267766.WYH_00332"/>